<evidence type="ECO:0000313" key="14">
    <source>
        <dbReference type="EMBL" id="OGF93816.1"/>
    </source>
</evidence>
<dbReference type="InterPro" id="IPR001173">
    <property type="entry name" value="Glyco_trans_2-like"/>
</dbReference>
<dbReference type="InterPro" id="IPR035518">
    <property type="entry name" value="DPG_synthase"/>
</dbReference>
<reference evidence="14 15" key="1">
    <citation type="journal article" date="2016" name="Nat. Commun.">
        <title>Thousands of microbial genomes shed light on interconnected biogeochemical processes in an aquifer system.</title>
        <authorList>
            <person name="Anantharaman K."/>
            <person name="Brown C.T."/>
            <person name="Hug L.A."/>
            <person name="Sharon I."/>
            <person name="Castelle C.J."/>
            <person name="Probst A.J."/>
            <person name="Thomas B.C."/>
            <person name="Singh A."/>
            <person name="Wilkins M.J."/>
            <person name="Karaoz U."/>
            <person name="Brodie E.L."/>
            <person name="Williams K.H."/>
            <person name="Hubbard S.S."/>
            <person name="Banfield J.F."/>
        </authorList>
    </citation>
    <scope>NUCLEOTIDE SEQUENCE [LARGE SCALE GENOMIC DNA]</scope>
</reference>
<evidence type="ECO:0000256" key="5">
    <source>
        <dbReference type="ARBA" id="ARBA00022676"/>
    </source>
</evidence>
<evidence type="ECO:0000256" key="8">
    <source>
        <dbReference type="ARBA" id="ARBA00022824"/>
    </source>
</evidence>
<evidence type="ECO:0000256" key="6">
    <source>
        <dbReference type="ARBA" id="ARBA00022679"/>
    </source>
</evidence>
<keyword evidence="5" id="KW-0328">Glycosyltransferase</keyword>
<evidence type="ECO:0000256" key="2">
    <source>
        <dbReference type="ARBA" id="ARBA00004922"/>
    </source>
</evidence>
<dbReference type="PANTHER" id="PTHR10859:SF91">
    <property type="entry name" value="DOLICHYL-PHOSPHATE BETA-GLUCOSYLTRANSFERASE"/>
    <property type="match status" value="1"/>
</dbReference>
<organism evidence="14 15">
    <name type="scientific">Candidatus Giovannonibacteria bacterium RIFCSPLOWO2_12_FULL_44_15</name>
    <dbReference type="NCBI Taxonomy" id="1798364"/>
    <lineage>
        <taxon>Bacteria</taxon>
        <taxon>Candidatus Giovannoniibacteriota</taxon>
    </lineage>
</organism>
<dbReference type="CDD" id="cd04188">
    <property type="entry name" value="DPG_synthase"/>
    <property type="match status" value="1"/>
</dbReference>
<dbReference type="Gene3D" id="3.90.550.10">
    <property type="entry name" value="Spore Coat Polysaccharide Biosynthesis Protein SpsA, Chain A"/>
    <property type="match status" value="1"/>
</dbReference>
<evidence type="ECO:0000313" key="15">
    <source>
        <dbReference type="Proteomes" id="UP000178894"/>
    </source>
</evidence>
<dbReference type="EMBL" id="MFIQ01000003">
    <property type="protein sequence ID" value="OGF93816.1"/>
    <property type="molecule type" value="Genomic_DNA"/>
</dbReference>
<comment type="catalytic activity">
    <reaction evidence="12">
        <text>a di-trans,poly-cis-dolichyl phosphate + UDP-alpha-D-glucose = a di-trans,poly-cis-dolichyl beta-D-glucosyl phosphate + UDP</text>
        <dbReference type="Rhea" id="RHEA:15401"/>
        <dbReference type="Rhea" id="RHEA-COMP:19498"/>
        <dbReference type="Rhea" id="RHEA-COMP:19502"/>
        <dbReference type="ChEBI" id="CHEBI:57525"/>
        <dbReference type="ChEBI" id="CHEBI:57683"/>
        <dbReference type="ChEBI" id="CHEBI:58223"/>
        <dbReference type="ChEBI" id="CHEBI:58885"/>
        <dbReference type="EC" id="2.4.1.117"/>
    </reaction>
    <physiologicalReaction direction="left-to-right" evidence="12">
        <dbReference type="Rhea" id="RHEA:15402"/>
    </physiologicalReaction>
</comment>
<evidence type="ECO:0000256" key="11">
    <source>
        <dbReference type="ARBA" id="ARBA00023136"/>
    </source>
</evidence>
<keyword evidence="11" id="KW-0472">Membrane</keyword>
<comment type="pathway">
    <text evidence="2">Protein modification; protein glycosylation.</text>
</comment>
<keyword evidence="7" id="KW-0812">Transmembrane</keyword>
<dbReference type="EC" id="2.4.1.117" evidence="4"/>
<evidence type="ECO:0000256" key="4">
    <source>
        <dbReference type="ARBA" id="ARBA00012583"/>
    </source>
</evidence>
<comment type="subcellular location">
    <subcellularLocation>
        <location evidence="1">Endoplasmic reticulum membrane</location>
        <topology evidence="1">Single-pass membrane protein</topology>
    </subcellularLocation>
</comment>
<evidence type="ECO:0000256" key="12">
    <source>
        <dbReference type="ARBA" id="ARBA00045097"/>
    </source>
</evidence>
<comment type="caution">
    <text evidence="14">The sequence shown here is derived from an EMBL/GenBank/DDBJ whole genome shotgun (WGS) entry which is preliminary data.</text>
</comment>
<evidence type="ECO:0000256" key="9">
    <source>
        <dbReference type="ARBA" id="ARBA00022968"/>
    </source>
</evidence>
<sequence>MRLHIKSPKRKKDGINPFLSVVIPAYNEVERIRSTLTRVNQYLSFKGYSYEIIVVDDGSTDGTVKLVQNLAKSLTQIRIIRNSGNRGKGFSVRAGMRKAHGRIRLFMDADNSVDISHVDEFIRSLESGYDVVIGSIKIGESKATEHNGIHRRILGSAANMLIRLLATPQIRDTQRGFKIFSAKAARQIFPYQTIDRFGFDIELLVIAREKGYRIKEVPVIWDNPAGSKVGGLSYLGTLIELLRISFNRAIGRYGF</sequence>
<dbReference type="AlphaFoldDB" id="A0A1F5Y191"/>
<feature type="domain" description="Glycosyltransferase 2-like" evidence="13">
    <location>
        <begin position="20"/>
        <end position="189"/>
    </location>
</feature>
<evidence type="ECO:0000259" key="13">
    <source>
        <dbReference type="Pfam" id="PF00535"/>
    </source>
</evidence>
<keyword evidence="8" id="KW-0256">Endoplasmic reticulum</keyword>
<name>A0A1F5Y191_9BACT</name>
<dbReference type="GO" id="GO:0004581">
    <property type="term" value="F:dolichyl-phosphate beta-glucosyltransferase activity"/>
    <property type="evidence" value="ECO:0007669"/>
    <property type="project" value="UniProtKB-EC"/>
</dbReference>
<dbReference type="Pfam" id="PF00535">
    <property type="entry name" value="Glycos_transf_2"/>
    <property type="match status" value="1"/>
</dbReference>
<protein>
    <recommendedName>
        <fullName evidence="4">dolichyl-phosphate beta-glucosyltransferase</fullName>
        <ecNumber evidence="4">2.4.1.117</ecNumber>
    </recommendedName>
</protein>
<dbReference type="Proteomes" id="UP000178894">
    <property type="component" value="Unassembled WGS sequence"/>
</dbReference>
<gene>
    <name evidence="14" type="ORF">A3G54_02360</name>
</gene>
<dbReference type="InterPro" id="IPR029044">
    <property type="entry name" value="Nucleotide-diphossugar_trans"/>
</dbReference>
<keyword evidence="10" id="KW-1133">Transmembrane helix</keyword>
<dbReference type="SUPFAM" id="SSF53448">
    <property type="entry name" value="Nucleotide-diphospho-sugar transferases"/>
    <property type="match status" value="1"/>
</dbReference>
<proteinExistence type="inferred from homology"/>
<dbReference type="GO" id="GO:0006487">
    <property type="term" value="P:protein N-linked glycosylation"/>
    <property type="evidence" value="ECO:0007669"/>
    <property type="project" value="TreeGrafter"/>
</dbReference>
<keyword evidence="9" id="KW-0735">Signal-anchor</keyword>
<evidence type="ECO:0000256" key="1">
    <source>
        <dbReference type="ARBA" id="ARBA00004389"/>
    </source>
</evidence>
<comment type="similarity">
    <text evidence="3">Belongs to the glycosyltransferase 2 family.</text>
</comment>
<keyword evidence="6" id="KW-0808">Transferase</keyword>
<evidence type="ECO:0000256" key="3">
    <source>
        <dbReference type="ARBA" id="ARBA00006739"/>
    </source>
</evidence>
<accession>A0A1F5Y191</accession>
<dbReference type="PANTHER" id="PTHR10859">
    <property type="entry name" value="GLYCOSYL TRANSFERASE"/>
    <property type="match status" value="1"/>
</dbReference>
<evidence type="ECO:0000256" key="10">
    <source>
        <dbReference type="ARBA" id="ARBA00022989"/>
    </source>
</evidence>
<dbReference type="STRING" id="1798364.A3G54_02360"/>
<evidence type="ECO:0000256" key="7">
    <source>
        <dbReference type="ARBA" id="ARBA00022692"/>
    </source>
</evidence>